<evidence type="ECO:0000256" key="1">
    <source>
        <dbReference type="SAM" id="Phobius"/>
    </source>
</evidence>
<feature type="transmembrane region" description="Helical" evidence="1">
    <location>
        <begin position="20"/>
        <end position="39"/>
    </location>
</feature>
<evidence type="ECO:0000313" key="4">
    <source>
        <dbReference type="Proteomes" id="UP001595836"/>
    </source>
</evidence>
<feature type="domain" description="Low molecular weight protein antigen 6 PH" evidence="2">
    <location>
        <begin position="67"/>
        <end position="141"/>
    </location>
</feature>
<accession>A0ABV9PNL3</accession>
<comment type="caution">
    <text evidence="3">The sequence shown here is derived from an EMBL/GenBank/DDBJ whole genome shotgun (WGS) entry which is preliminary data.</text>
</comment>
<keyword evidence="4" id="KW-1185">Reference proteome</keyword>
<reference evidence="4" key="1">
    <citation type="journal article" date="2019" name="Int. J. Syst. Evol. Microbiol.">
        <title>The Global Catalogue of Microorganisms (GCM) 10K type strain sequencing project: providing services to taxonomists for standard genome sequencing and annotation.</title>
        <authorList>
            <consortium name="The Broad Institute Genomics Platform"/>
            <consortium name="The Broad Institute Genome Sequencing Center for Infectious Disease"/>
            <person name="Wu L."/>
            <person name="Ma J."/>
        </authorList>
    </citation>
    <scope>NUCLEOTIDE SEQUENCE [LARGE SCALE GENOMIC DNA]</scope>
    <source>
        <strain evidence="4">JCM 11882</strain>
    </source>
</reference>
<dbReference type="EMBL" id="JBHSHP010000020">
    <property type="protein sequence ID" value="MFC4754712.1"/>
    <property type="molecule type" value="Genomic_DNA"/>
</dbReference>
<evidence type="ECO:0000313" key="3">
    <source>
        <dbReference type="EMBL" id="MFC4754712.1"/>
    </source>
</evidence>
<dbReference type="Pfam" id="PF10756">
    <property type="entry name" value="bPH_6"/>
    <property type="match status" value="1"/>
</dbReference>
<dbReference type="InterPro" id="IPR019692">
    <property type="entry name" value="CFP-6_PH"/>
</dbReference>
<organism evidence="3 4">
    <name type="scientific">Dietzia aurantiaca</name>
    <dbReference type="NCBI Taxonomy" id="983873"/>
    <lineage>
        <taxon>Bacteria</taxon>
        <taxon>Bacillati</taxon>
        <taxon>Actinomycetota</taxon>
        <taxon>Actinomycetes</taxon>
        <taxon>Mycobacteriales</taxon>
        <taxon>Dietziaceae</taxon>
        <taxon>Dietzia</taxon>
    </lineage>
</organism>
<dbReference type="Proteomes" id="UP001595836">
    <property type="component" value="Unassembled WGS sequence"/>
</dbReference>
<proteinExistence type="predicted"/>
<keyword evidence="1" id="KW-1133">Transmembrane helix</keyword>
<name>A0ABV9PNL3_9ACTN</name>
<dbReference type="RefSeq" id="WP_344995696.1">
    <property type="nucleotide sequence ID" value="NZ_BAABCD010000052.1"/>
</dbReference>
<keyword evidence="1" id="KW-0812">Transmembrane</keyword>
<protein>
    <submittedName>
        <fullName evidence="3">PH domain-containing protein</fullName>
    </submittedName>
</protein>
<feature type="transmembrane region" description="Helical" evidence="1">
    <location>
        <begin position="46"/>
        <end position="65"/>
    </location>
</feature>
<evidence type="ECO:0000259" key="2">
    <source>
        <dbReference type="Pfam" id="PF10756"/>
    </source>
</evidence>
<gene>
    <name evidence="3" type="ORF">ACFO7U_07960</name>
</gene>
<sequence length="155" mass="16902">MSGGEVSDAGPKVASWSPGVLWPSVQIVIGFGLVLVGLLRQDPLALLLTGLAALILIPTAVSQLLRRPRLEVVDGSLAVRKLSGTIFVPREEVVEVRSLGVARWGARQHLMRLEYVDDRGREQLDVFTRLDLGTDPRDVVQILTGLGFRGRPTDE</sequence>
<keyword evidence="1" id="KW-0472">Membrane</keyword>